<evidence type="ECO:0000256" key="1">
    <source>
        <dbReference type="SAM" id="Phobius"/>
    </source>
</evidence>
<feature type="transmembrane region" description="Helical" evidence="1">
    <location>
        <begin position="75"/>
        <end position="93"/>
    </location>
</feature>
<dbReference type="GO" id="GO:0003676">
    <property type="term" value="F:nucleic acid binding"/>
    <property type="evidence" value="ECO:0007669"/>
    <property type="project" value="InterPro"/>
</dbReference>
<dbReference type="InterPro" id="IPR012156">
    <property type="entry name" value="Cold_shock_CspA"/>
</dbReference>
<dbReference type="EMBL" id="FPHH01000139">
    <property type="protein sequence ID" value="SFV70321.1"/>
    <property type="molecule type" value="Genomic_DNA"/>
</dbReference>
<keyword evidence="1" id="KW-0472">Membrane</keyword>
<proteinExistence type="predicted"/>
<dbReference type="InterPro" id="IPR010718">
    <property type="entry name" value="DUF1294"/>
</dbReference>
<evidence type="ECO:0000313" key="2">
    <source>
        <dbReference type="EMBL" id="SFV70321.1"/>
    </source>
</evidence>
<reference evidence="2" key="1">
    <citation type="submission" date="2016-10" db="EMBL/GenBank/DDBJ databases">
        <authorList>
            <person name="de Groot N.N."/>
        </authorList>
    </citation>
    <scope>NUCLEOTIDE SEQUENCE</scope>
</reference>
<accession>A0A1W1CXE8</accession>
<dbReference type="PIRSF" id="PIRSF002599">
    <property type="entry name" value="Cold_shock_A"/>
    <property type="match status" value="1"/>
</dbReference>
<name>A0A1W1CXE8_9ZZZZ</name>
<dbReference type="AlphaFoldDB" id="A0A1W1CXE8"/>
<feature type="transmembrane region" description="Helical" evidence="1">
    <location>
        <begin position="12"/>
        <end position="31"/>
    </location>
</feature>
<dbReference type="Pfam" id="PF06961">
    <property type="entry name" value="DUF1294"/>
    <property type="match status" value="1"/>
</dbReference>
<keyword evidence="1" id="KW-0812">Transmembrane</keyword>
<protein>
    <submittedName>
        <fullName evidence="2">Putative inner membrane protein</fullName>
    </submittedName>
</protein>
<keyword evidence="1" id="KW-1133">Transmembrane helix</keyword>
<feature type="transmembrane region" description="Helical" evidence="1">
    <location>
        <begin position="43"/>
        <end position="63"/>
    </location>
</feature>
<gene>
    <name evidence="2" type="ORF">MNB_SM-5-395</name>
</gene>
<organism evidence="2">
    <name type="scientific">hydrothermal vent metagenome</name>
    <dbReference type="NCBI Taxonomy" id="652676"/>
    <lineage>
        <taxon>unclassified sequences</taxon>
        <taxon>metagenomes</taxon>
        <taxon>ecological metagenomes</taxon>
    </lineage>
</organism>
<sequence length="100" mass="11518">MEKVVQKLILAYFIFINVAAFIVYGIDKLLAKSSKRRISENKLHTFAILGGFLGATLSMYIFRHKVSNSSFLLKHVMIILLWIGVILSYFTVFNEISFIR</sequence>